<dbReference type="GO" id="GO:0045087">
    <property type="term" value="P:innate immune response"/>
    <property type="evidence" value="ECO:0007669"/>
    <property type="project" value="UniProtKB-KW"/>
</dbReference>
<evidence type="ECO:0000256" key="2">
    <source>
        <dbReference type="ARBA" id="ARBA00009634"/>
    </source>
</evidence>
<reference evidence="14 15" key="1">
    <citation type="journal article" date="2013" name="Nature">
        <title>Insights into bilaterian evolution from three spiralian genomes.</title>
        <authorList>
            <person name="Simakov O."/>
            <person name="Marletaz F."/>
            <person name="Cho S.J."/>
            <person name="Edsinger-Gonzales E."/>
            <person name="Havlak P."/>
            <person name="Hellsten U."/>
            <person name="Kuo D.H."/>
            <person name="Larsson T."/>
            <person name="Lv J."/>
            <person name="Arendt D."/>
            <person name="Savage R."/>
            <person name="Osoegawa K."/>
            <person name="de Jong P."/>
            <person name="Grimwood J."/>
            <person name="Chapman J.A."/>
            <person name="Shapiro H."/>
            <person name="Aerts A."/>
            <person name="Otillar R.P."/>
            <person name="Terry A.Y."/>
            <person name="Boore J.L."/>
            <person name="Grigoriev I.V."/>
            <person name="Lindberg D.R."/>
            <person name="Seaver E.C."/>
            <person name="Weisblat D.A."/>
            <person name="Putnam N.H."/>
            <person name="Rokhsar D.S."/>
        </authorList>
    </citation>
    <scope>NUCLEOTIDE SEQUENCE [LARGE SCALE GENOMIC DNA]</scope>
</reference>
<proteinExistence type="inferred from homology"/>
<dbReference type="PROSITE" id="PS50104">
    <property type="entry name" value="TIR"/>
    <property type="match status" value="1"/>
</dbReference>
<dbReference type="InterPro" id="IPR000157">
    <property type="entry name" value="TIR_dom"/>
</dbReference>
<dbReference type="OrthoDB" id="1421090at2759"/>
<keyword evidence="12" id="KW-0325">Glycoprotein</keyword>
<keyword evidence="10" id="KW-0472">Membrane</keyword>
<dbReference type="GeneID" id="20253211"/>
<keyword evidence="4" id="KW-0433">Leucine-rich repeat</keyword>
<dbReference type="AlphaFoldDB" id="V3ZE75"/>
<evidence type="ECO:0000256" key="5">
    <source>
        <dbReference type="ARBA" id="ARBA00022692"/>
    </source>
</evidence>
<dbReference type="SMART" id="SM00255">
    <property type="entry name" value="TIR"/>
    <property type="match status" value="1"/>
</dbReference>
<evidence type="ECO:0000256" key="4">
    <source>
        <dbReference type="ARBA" id="ARBA00022614"/>
    </source>
</evidence>
<feature type="non-terminal residue" evidence="14">
    <location>
        <position position="147"/>
    </location>
</feature>
<evidence type="ECO:0000313" key="15">
    <source>
        <dbReference type="Proteomes" id="UP000030746"/>
    </source>
</evidence>
<keyword evidence="9" id="KW-1133">Transmembrane helix</keyword>
<evidence type="ECO:0000256" key="6">
    <source>
        <dbReference type="ARBA" id="ARBA00022729"/>
    </source>
</evidence>
<dbReference type="KEGG" id="lgi:LOTGIDRAFT_98144"/>
<dbReference type="RefSeq" id="XP_009067007.1">
    <property type="nucleotide sequence ID" value="XM_009068759.1"/>
</dbReference>
<evidence type="ECO:0000259" key="13">
    <source>
        <dbReference type="PROSITE" id="PS50104"/>
    </source>
</evidence>
<organism evidence="14 15">
    <name type="scientific">Lottia gigantea</name>
    <name type="common">Giant owl limpet</name>
    <dbReference type="NCBI Taxonomy" id="225164"/>
    <lineage>
        <taxon>Eukaryota</taxon>
        <taxon>Metazoa</taxon>
        <taxon>Spiralia</taxon>
        <taxon>Lophotrochozoa</taxon>
        <taxon>Mollusca</taxon>
        <taxon>Gastropoda</taxon>
        <taxon>Patellogastropoda</taxon>
        <taxon>Lottioidea</taxon>
        <taxon>Lottiidae</taxon>
        <taxon>Lottia</taxon>
    </lineage>
</organism>
<comment type="similarity">
    <text evidence="2">Belongs to the Toll-like receptor family.</text>
</comment>
<dbReference type="FunFam" id="3.40.50.10140:FF:000001">
    <property type="entry name" value="Toll-like receptor 2"/>
    <property type="match status" value="1"/>
</dbReference>
<sequence length="147" mass="17422">DVDDKKEEKAYDAFVSYCSVEENWVLDVLLPKLETPQNGEPSFKLCLHQRDFIGGKNIQDNIIDSIDNSRHTILILSRSFLKSMWGLQEFRYAYQESITKKRRHLIIVFYEKIPEEEMDTVLKCCIKTFTYLDVKDTMLMDRLRFAL</sequence>
<evidence type="ECO:0000313" key="14">
    <source>
        <dbReference type="EMBL" id="ESO82347.1"/>
    </source>
</evidence>
<keyword evidence="15" id="KW-1185">Reference proteome</keyword>
<gene>
    <name evidence="14" type="ORF">LOTGIDRAFT_98144</name>
</gene>
<keyword evidence="5" id="KW-0812">Transmembrane</keyword>
<dbReference type="GO" id="GO:0038023">
    <property type="term" value="F:signaling receptor activity"/>
    <property type="evidence" value="ECO:0007669"/>
    <property type="project" value="TreeGrafter"/>
</dbReference>
<name>V3ZE75_LOTGI</name>
<comment type="subcellular location">
    <subcellularLocation>
        <location evidence="1">Membrane</location>
        <topology evidence="1">Single-pass type I membrane protein</topology>
    </subcellularLocation>
</comment>
<dbReference type="GO" id="GO:0005886">
    <property type="term" value="C:plasma membrane"/>
    <property type="evidence" value="ECO:0007669"/>
    <property type="project" value="TreeGrafter"/>
</dbReference>
<dbReference type="CTD" id="20253211"/>
<evidence type="ECO:0000256" key="10">
    <source>
        <dbReference type="ARBA" id="ARBA00023136"/>
    </source>
</evidence>
<feature type="non-terminal residue" evidence="14">
    <location>
        <position position="1"/>
    </location>
</feature>
<evidence type="ECO:0000256" key="3">
    <source>
        <dbReference type="ARBA" id="ARBA00022588"/>
    </source>
</evidence>
<protein>
    <recommendedName>
        <fullName evidence="13">TIR domain-containing protein</fullName>
    </recommendedName>
</protein>
<dbReference type="OMA" id="ESEWCLF"/>
<evidence type="ECO:0000256" key="9">
    <source>
        <dbReference type="ARBA" id="ARBA00022989"/>
    </source>
</evidence>
<dbReference type="PRINTS" id="PR01537">
    <property type="entry name" value="INTRLKN1R1F"/>
</dbReference>
<dbReference type="STRING" id="225164.V3ZE75"/>
<dbReference type="InterPro" id="IPR035897">
    <property type="entry name" value="Toll_tir_struct_dom_sf"/>
</dbReference>
<keyword evidence="8" id="KW-0391">Immunity</keyword>
<keyword evidence="7" id="KW-0677">Repeat</keyword>
<evidence type="ECO:0000256" key="11">
    <source>
        <dbReference type="ARBA" id="ARBA00023170"/>
    </source>
</evidence>
<dbReference type="GO" id="GO:0007165">
    <property type="term" value="P:signal transduction"/>
    <property type="evidence" value="ECO:0007669"/>
    <property type="project" value="InterPro"/>
</dbReference>
<dbReference type="Pfam" id="PF01582">
    <property type="entry name" value="TIR"/>
    <property type="match status" value="1"/>
</dbReference>
<dbReference type="Gene3D" id="3.40.50.10140">
    <property type="entry name" value="Toll/interleukin-1 receptor homology (TIR) domain"/>
    <property type="match status" value="1"/>
</dbReference>
<evidence type="ECO:0000256" key="1">
    <source>
        <dbReference type="ARBA" id="ARBA00004479"/>
    </source>
</evidence>
<feature type="domain" description="TIR" evidence="13">
    <location>
        <begin position="9"/>
        <end position="147"/>
    </location>
</feature>
<dbReference type="PANTHER" id="PTHR24365">
    <property type="entry name" value="TOLL-LIKE RECEPTOR"/>
    <property type="match status" value="1"/>
</dbReference>
<dbReference type="Proteomes" id="UP000030746">
    <property type="component" value="Unassembled WGS sequence"/>
</dbReference>
<keyword evidence="11" id="KW-0675">Receptor</keyword>
<evidence type="ECO:0000256" key="12">
    <source>
        <dbReference type="ARBA" id="ARBA00023180"/>
    </source>
</evidence>
<keyword evidence="3" id="KW-0399">Innate immunity</keyword>
<keyword evidence="6" id="KW-0732">Signal</keyword>
<dbReference type="EMBL" id="KB203946">
    <property type="protein sequence ID" value="ESO82347.1"/>
    <property type="molecule type" value="Genomic_DNA"/>
</dbReference>
<dbReference type="SUPFAM" id="SSF52200">
    <property type="entry name" value="Toll/Interleukin receptor TIR domain"/>
    <property type="match status" value="1"/>
</dbReference>
<evidence type="ECO:0000256" key="7">
    <source>
        <dbReference type="ARBA" id="ARBA00022737"/>
    </source>
</evidence>
<dbReference type="PANTHER" id="PTHR24365:SF541">
    <property type="entry name" value="PROTEIN TOLL-RELATED"/>
    <property type="match status" value="1"/>
</dbReference>
<accession>V3ZE75</accession>
<dbReference type="HOGENOM" id="CLU_053932_3_1_1"/>
<evidence type="ECO:0000256" key="8">
    <source>
        <dbReference type="ARBA" id="ARBA00022859"/>
    </source>
</evidence>